<proteinExistence type="inferred from homology"/>
<dbReference type="STRING" id="1036779.SAMN04515666_101526"/>
<dbReference type="SUPFAM" id="SSF53271">
    <property type="entry name" value="PRTase-like"/>
    <property type="match status" value="1"/>
</dbReference>
<dbReference type="AlphaFoldDB" id="A0A1H7H7G2"/>
<dbReference type="Proteomes" id="UP000199664">
    <property type="component" value="Unassembled WGS sequence"/>
</dbReference>
<dbReference type="EC" id="2.4.2.7" evidence="5"/>
<evidence type="ECO:0000256" key="2">
    <source>
        <dbReference type="ARBA" id="ARBA00004496"/>
    </source>
</evidence>
<evidence type="ECO:0000259" key="10">
    <source>
        <dbReference type="Pfam" id="PF00156"/>
    </source>
</evidence>
<dbReference type="InterPro" id="IPR000836">
    <property type="entry name" value="PRTase_dom"/>
</dbReference>
<dbReference type="GO" id="GO:0006166">
    <property type="term" value="P:purine ribonucleoside salvage"/>
    <property type="evidence" value="ECO:0007669"/>
    <property type="project" value="UniProtKB-KW"/>
</dbReference>
<evidence type="ECO:0000256" key="1">
    <source>
        <dbReference type="ARBA" id="ARBA00000868"/>
    </source>
</evidence>
<comment type="similarity">
    <text evidence="4">Belongs to the purine/pyrimidine phosphoribosyltransferase family.</text>
</comment>
<keyword evidence="9" id="KW-0660">Purine salvage</keyword>
<accession>A0A1H7H7G2</accession>
<gene>
    <name evidence="11" type="ORF">SAMN04515666_101526</name>
</gene>
<dbReference type="GO" id="GO:0016208">
    <property type="term" value="F:AMP binding"/>
    <property type="evidence" value="ECO:0007669"/>
    <property type="project" value="TreeGrafter"/>
</dbReference>
<keyword evidence="7 11" id="KW-0328">Glycosyltransferase</keyword>
<dbReference type="OrthoDB" id="8161382at2"/>
<evidence type="ECO:0000256" key="5">
    <source>
        <dbReference type="ARBA" id="ARBA00011893"/>
    </source>
</evidence>
<evidence type="ECO:0000256" key="3">
    <source>
        <dbReference type="ARBA" id="ARBA00004659"/>
    </source>
</evidence>
<keyword evidence="12" id="KW-1185">Reference proteome</keyword>
<dbReference type="GO" id="GO:0005737">
    <property type="term" value="C:cytoplasm"/>
    <property type="evidence" value="ECO:0007669"/>
    <property type="project" value="UniProtKB-SubCell"/>
</dbReference>
<keyword evidence="6" id="KW-0963">Cytoplasm</keyword>
<dbReference type="InterPro" id="IPR050054">
    <property type="entry name" value="UPRTase/APRTase"/>
</dbReference>
<dbReference type="GO" id="GO:0003999">
    <property type="term" value="F:adenine phosphoribosyltransferase activity"/>
    <property type="evidence" value="ECO:0007669"/>
    <property type="project" value="UniProtKB-EC"/>
</dbReference>
<evidence type="ECO:0000256" key="9">
    <source>
        <dbReference type="ARBA" id="ARBA00022726"/>
    </source>
</evidence>
<dbReference type="Pfam" id="PF00156">
    <property type="entry name" value="Pribosyltran"/>
    <property type="match status" value="1"/>
</dbReference>
<feature type="domain" description="Phosphoribosyltransferase" evidence="10">
    <location>
        <begin position="46"/>
        <end position="150"/>
    </location>
</feature>
<keyword evidence="8 11" id="KW-0808">Transferase</keyword>
<evidence type="ECO:0000256" key="7">
    <source>
        <dbReference type="ARBA" id="ARBA00022676"/>
    </source>
</evidence>
<dbReference type="PANTHER" id="PTHR32315">
    <property type="entry name" value="ADENINE PHOSPHORIBOSYLTRANSFERASE"/>
    <property type="match status" value="1"/>
</dbReference>
<protein>
    <recommendedName>
        <fullName evidence="5">adenine phosphoribosyltransferase</fullName>
        <ecNumber evidence="5">2.4.2.7</ecNumber>
    </recommendedName>
</protein>
<dbReference type="GO" id="GO:0044209">
    <property type="term" value="P:AMP salvage"/>
    <property type="evidence" value="ECO:0007669"/>
    <property type="project" value="TreeGrafter"/>
</dbReference>
<evidence type="ECO:0000256" key="4">
    <source>
        <dbReference type="ARBA" id="ARBA00008391"/>
    </source>
</evidence>
<dbReference type="InterPro" id="IPR029057">
    <property type="entry name" value="PRTase-like"/>
</dbReference>
<organism evidence="11 12">
    <name type="scientific">Bosea lupini</name>
    <dbReference type="NCBI Taxonomy" id="1036779"/>
    <lineage>
        <taxon>Bacteria</taxon>
        <taxon>Pseudomonadati</taxon>
        <taxon>Pseudomonadota</taxon>
        <taxon>Alphaproteobacteria</taxon>
        <taxon>Hyphomicrobiales</taxon>
        <taxon>Boseaceae</taxon>
        <taxon>Bosea</taxon>
    </lineage>
</organism>
<dbReference type="RefSeq" id="WP_143079636.1">
    <property type="nucleotide sequence ID" value="NZ_FOAN01000001.1"/>
</dbReference>
<reference evidence="12" key="1">
    <citation type="submission" date="2016-10" db="EMBL/GenBank/DDBJ databases">
        <authorList>
            <person name="Varghese N."/>
            <person name="Submissions S."/>
        </authorList>
    </citation>
    <scope>NUCLEOTIDE SEQUENCE [LARGE SCALE GENOMIC DNA]</scope>
    <source>
        <strain evidence="12">LMG 26383,CCUG 61248,R- 45681</strain>
    </source>
</reference>
<dbReference type="PANTHER" id="PTHR32315:SF3">
    <property type="entry name" value="ADENINE PHOSPHORIBOSYLTRANSFERASE"/>
    <property type="match status" value="1"/>
</dbReference>
<evidence type="ECO:0000256" key="8">
    <source>
        <dbReference type="ARBA" id="ARBA00022679"/>
    </source>
</evidence>
<sequence length="193" mass="20328">MIDRLDPLATGDDDFDIPFRPWKNHPTAGVDFPDISITTVDATLTRRLVDELAQRVPAKVEILAGIDIGGLGLAGALASRNGLGFFDIRKVDSLRNGVMRSIMANYELGEGVVISKGARLAGRHVAIVDDCLISGGTALAAARLIRRLGGHCDTALFVFDIEGMGGRERLAGGGIAAEVLRTVPQLAPEGEGA</sequence>
<comment type="pathway">
    <text evidence="3">Purine metabolism; AMP biosynthesis via salvage pathway; AMP from adenine: step 1/1.</text>
</comment>
<comment type="catalytic activity">
    <reaction evidence="1">
        <text>AMP + diphosphate = 5-phospho-alpha-D-ribose 1-diphosphate + adenine</text>
        <dbReference type="Rhea" id="RHEA:16609"/>
        <dbReference type="ChEBI" id="CHEBI:16708"/>
        <dbReference type="ChEBI" id="CHEBI:33019"/>
        <dbReference type="ChEBI" id="CHEBI:58017"/>
        <dbReference type="ChEBI" id="CHEBI:456215"/>
        <dbReference type="EC" id="2.4.2.7"/>
    </reaction>
</comment>
<dbReference type="GO" id="GO:0006168">
    <property type="term" value="P:adenine salvage"/>
    <property type="evidence" value="ECO:0007669"/>
    <property type="project" value="TreeGrafter"/>
</dbReference>
<dbReference type="CDD" id="cd06223">
    <property type="entry name" value="PRTases_typeI"/>
    <property type="match status" value="1"/>
</dbReference>
<dbReference type="GO" id="GO:0002055">
    <property type="term" value="F:adenine binding"/>
    <property type="evidence" value="ECO:0007669"/>
    <property type="project" value="TreeGrafter"/>
</dbReference>
<dbReference type="Gene3D" id="3.40.50.2020">
    <property type="match status" value="1"/>
</dbReference>
<comment type="subcellular location">
    <subcellularLocation>
        <location evidence="2">Cytoplasm</location>
    </subcellularLocation>
</comment>
<name>A0A1H7H7G2_9HYPH</name>
<evidence type="ECO:0000313" key="12">
    <source>
        <dbReference type="Proteomes" id="UP000199664"/>
    </source>
</evidence>
<evidence type="ECO:0000256" key="6">
    <source>
        <dbReference type="ARBA" id="ARBA00022490"/>
    </source>
</evidence>
<dbReference type="EMBL" id="FOAN01000001">
    <property type="protein sequence ID" value="SEK44055.1"/>
    <property type="molecule type" value="Genomic_DNA"/>
</dbReference>
<evidence type="ECO:0000313" key="11">
    <source>
        <dbReference type="EMBL" id="SEK44055.1"/>
    </source>
</evidence>